<organism evidence="3 4">
    <name type="scientific">Flaviaesturariibacter amylovorans</name>
    <dbReference type="NCBI Taxonomy" id="1084520"/>
    <lineage>
        <taxon>Bacteria</taxon>
        <taxon>Pseudomonadati</taxon>
        <taxon>Bacteroidota</taxon>
        <taxon>Chitinophagia</taxon>
        <taxon>Chitinophagales</taxon>
        <taxon>Chitinophagaceae</taxon>
        <taxon>Flaviaestuariibacter</taxon>
    </lineage>
</organism>
<accession>A0ABP8GY46</accession>
<protein>
    <submittedName>
        <fullName evidence="3">DUF5103 domain-containing protein</fullName>
    </submittedName>
</protein>
<evidence type="ECO:0000256" key="1">
    <source>
        <dbReference type="SAM" id="SignalP"/>
    </source>
</evidence>
<gene>
    <name evidence="3" type="ORF">GCM10023184_23710</name>
</gene>
<keyword evidence="1" id="KW-0732">Signal</keyword>
<evidence type="ECO:0000313" key="4">
    <source>
        <dbReference type="Proteomes" id="UP001501725"/>
    </source>
</evidence>
<dbReference type="InterPro" id="IPR031345">
    <property type="entry name" value="T9SS_Plug_N"/>
</dbReference>
<keyword evidence="4" id="KW-1185">Reference proteome</keyword>
<dbReference type="Pfam" id="PF17116">
    <property type="entry name" value="T9SS_plug_1st"/>
    <property type="match status" value="1"/>
</dbReference>
<feature type="chain" id="PRO_5045830344" evidence="1">
    <location>
        <begin position="19"/>
        <end position="429"/>
    </location>
</feature>
<proteinExistence type="predicted"/>
<feature type="domain" description="Type 9 secretion system plug protein N-terminal" evidence="2">
    <location>
        <begin position="36"/>
        <end position="159"/>
    </location>
</feature>
<name>A0ABP8GY46_9BACT</name>
<feature type="signal peptide" evidence="1">
    <location>
        <begin position="1"/>
        <end position="18"/>
    </location>
</feature>
<dbReference type="EMBL" id="BAABGY010000007">
    <property type="protein sequence ID" value="GAA4331652.1"/>
    <property type="molecule type" value="Genomic_DNA"/>
</dbReference>
<reference evidence="4" key="1">
    <citation type="journal article" date="2019" name="Int. J. Syst. Evol. Microbiol.">
        <title>The Global Catalogue of Microorganisms (GCM) 10K type strain sequencing project: providing services to taxonomists for standard genome sequencing and annotation.</title>
        <authorList>
            <consortium name="The Broad Institute Genomics Platform"/>
            <consortium name="The Broad Institute Genome Sequencing Center for Infectious Disease"/>
            <person name="Wu L."/>
            <person name="Ma J."/>
        </authorList>
    </citation>
    <scope>NUCLEOTIDE SEQUENCE [LARGE SCALE GENOMIC DNA]</scope>
    <source>
        <strain evidence="4">JCM 17919</strain>
    </source>
</reference>
<comment type="caution">
    <text evidence="3">The sequence shown here is derived from an EMBL/GenBank/DDBJ whole genome shotgun (WGS) entry which is preliminary data.</text>
</comment>
<dbReference type="RefSeq" id="WP_345255936.1">
    <property type="nucleotide sequence ID" value="NZ_BAABGY010000007.1"/>
</dbReference>
<evidence type="ECO:0000313" key="3">
    <source>
        <dbReference type="EMBL" id="GAA4331652.1"/>
    </source>
</evidence>
<dbReference type="Proteomes" id="UP001501725">
    <property type="component" value="Unassembled WGS sequence"/>
</dbReference>
<evidence type="ECO:0000259" key="2">
    <source>
        <dbReference type="Pfam" id="PF17116"/>
    </source>
</evidence>
<sequence>MIRSLLAFFALVISLAPAAASEVPADGTPGTVGRIYSAKLHRPGDQSSFPMLTLGSADALELHFDDLEGGVKNYYYGFQLCNADWTPSILHAFEYTRGFQNVRITNYRISSVSATRYTHYQAMVPDRNSAPTRSGNYLLKVFINNDTNQMAFVKRFVVADTKAGVALQVQEPFNARYFRTYQKLNIGIKTGKQMTNFSPQDLKVVVLQNYNWRTAQMIDRPTIYRGDYYEYSDEAITAMPAGMEWRWLDLRSLRLMSDRVERLNTRSDTTQVYVKADGPRNGQIRVQYRDLNGRYSIEAMDNVNPFWQSEYGNVHFTFTPPGGKAFEGQDVYVFGELTEYAEGGRGLMTFNESTGVYEADLFLKQGFYNYAYITLPRDKPGYPDMSSTEGNNWATENSYTVLVYFRPFGARADELVGAGTVSSIFGDRR</sequence>